<keyword evidence="2 5" id="KW-0812">Transmembrane</keyword>
<feature type="transmembrane region" description="Helical" evidence="5">
    <location>
        <begin position="262"/>
        <end position="283"/>
    </location>
</feature>
<evidence type="ECO:0000256" key="3">
    <source>
        <dbReference type="ARBA" id="ARBA00022989"/>
    </source>
</evidence>
<keyword evidence="7" id="KW-1185">Reference proteome</keyword>
<dbReference type="GO" id="GO:0007189">
    <property type="term" value="P:adenylate cyclase-activating G protein-coupled receptor signaling pathway"/>
    <property type="evidence" value="ECO:0007669"/>
    <property type="project" value="TreeGrafter"/>
</dbReference>
<evidence type="ECO:0000256" key="1">
    <source>
        <dbReference type="ARBA" id="ARBA00004141"/>
    </source>
</evidence>
<gene>
    <name evidence="6" type="ORF">MCOR_21991</name>
</gene>
<evidence type="ECO:0000256" key="4">
    <source>
        <dbReference type="ARBA" id="ARBA00023136"/>
    </source>
</evidence>
<dbReference type="Gene3D" id="1.20.1070.10">
    <property type="entry name" value="Rhodopsin 7-helix transmembrane proteins"/>
    <property type="match status" value="1"/>
</dbReference>
<keyword evidence="3 5" id="KW-1133">Transmembrane helix</keyword>
<dbReference type="EMBL" id="CACVKT020003885">
    <property type="protein sequence ID" value="CAC5386572.1"/>
    <property type="molecule type" value="Genomic_DNA"/>
</dbReference>
<proteinExistence type="predicted"/>
<evidence type="ECO:0008006" key="8">
    <source>
        <dbReference type="Google" id="ProtNLM"/>
    </source>
</evidence>
<evidence type="ECO:0000313" key="7">
    <source>
        <dbReference type="Proteomes" id="UP000507470"/>
    </source>
</evidence>
<keyword evidence="4 5" id="KW-0472">Membrane</keyword>
<evidence type="ECO:0000313" key="6">
    <source>
        <dbReference type="EMBL" id="CAC5386572.1"/>
    </source>
</evidence>
<reference evidence="6 7" key="1">
    <citation type="submission" date="2020-06" db="EMBL/GenBank/DDBJ databases">
        <authorList>
            <person name="Li R."/>
            <person name="Bekaert M."/>
        </authorList>
    </citation>
    <scope>NUCLEOTIDE SEQUENCE [LARGE SCALE GENOMIC DNA]</scope>
    <source>
        <strain evidence="7">wild</strain>
    </source>
</reference>
<dbReference type="SUPFAM" id="SSF81321">
    <property type="entry name" value="Family A G protein-coupled receptor-like"/>
    <property type="match status" value="1"/>
</dbReference>
<feature type="transmembrane region" description="Helical" evidence="5">
    <location>
        <begin position="55"/>
        <end position="73"/>
    </location>
</feature>
<protein>
    <recommendedName>
        <fullName evidence="8">G-protein coupled receptors family 1 profile domain-containing protein</fullName>
    </recommendedName>
</protein>
<dbReference type="PANTHER" id="PTHR23112:SF0">
    <property type="entry name" value="TRANSMEMBRANE PROTEIN 116"/>
    <property type="match status" value="1"/>
</dbReference>
<dbReference type="GO" id="GO:0004930">
    <property type="term" value="F:G protein-coupled receptor activity"/>
    <property type="evidence" value="ECO:0007669"/>
    <property type="project" value="TreeGrafter"/>
</dbReference>
<evidence type="ECO:0000256" key="2">
    <source>
        <dbReference type="ARBA" id="ARBA00022692"/>
    </source>
</evidence>
<dbReference type="PANTHER" id="PTHR23112">
    <property type="entry name" value="G PROTEIN-COUPLED RECEPTOR 157-RELATED"/>
    <property type="match status" value="1"/>
</dbReference>
<accession>A0A6J8BSL4</accession>
<dbReference type="OrthoDB" id="6115658at2759"/>
<dbReference type="GO" id="GO:0005886">
    <property type="term" value="C:plasma membrane"/>
    <property type="evidence" value="ECO:0007669"/>
    <property type="project" value="TreeGrafter"/>
</dbReference>
<evidence type="ECO:0000256" key="5">
    <source>
        <dbReference type="SAM" id="Phobius"/>
    </source>
</evidence>
<feature type="transmembrane region" description="Helical" evidence="5">
    <location>
        <begin position="109"/>
        <end position="127"/>
    </location>
</feature>
<dbReference type="Proteomes" id="UP000507470">
    <property type="component" value="Unassembled WGS sequence"/>
</dbReference>
<sequence length="288" mass="32672">MYMTKLINDTDNVFETPKEFGIPMIVITFCSIVISSTVLISLMKTKNGNFFEWKIIDRFSLYTVICDILFYFSQTAYGTHNWLERRIPNLGIGKLECTIYGVLIMEFQLSQVILNTTTAIYAFNLVMRGRKMPLGKWDAYLLCPAFGIPLVLLTIAAFFDQFGRNPVACLLKEERGFLTSYFLQIGLFFLVSLVIITALYIIMWIYIRRQTTAMNSSYGQRSAVNGRRLALKLSLYVLIHVIQFGAGVVEAAWIVIEEPPIGVRYATVFIGATGGIMNGAVYLQVYKN</sequence>
<dbReference type="AlphaFoldDB" id="A0A6J8BSL4"/>
<comment type="subcellular location">
    <subcellularLocation>
        <location evidence="1">Membrane</location>
        <topology evidence="1">Multi-pass membrane protein</topology>
    </subcellularLocation>
</comment>
<feature type="transmembrane region" description="Helical" evidence="5">
    <location>
        <begin position="235"/>
        <end position="256"/>
    </location>
</feature>
<feature type="transmembrane region" description="Helical" evidence="5">
    <location>
        <begin position="20"/>
        <end position="43"/>
    </location>
</feature>
<organism evidence="6 7">
    <name type="scientific">Mytilus coruscus</name>
    <name type="common">Sea mussel</name>
    <dbReference type="NCBI Taxonomy" id="42192"/>
    <lineage>
        <taxon>Eukaryota</taxon>
        <taxon>Metazoa</taxon>
        <taxon>Spiralia</taxon>
        <taxon>Lophotrochozoa</taxon>
        <taxon>Mollusca</taxon>
        <taxon>Bivalvia</taxon>
        <taxon>Autobranchia</taxon>
        <taxon>Pteriomorphia</taxon>
        <taxon>Mytilida</taxon>
        <taxon>Mytiloidea</taxon>
        <taxon>Mytilidae</taxon>
        <taxon>Mytilinae</taxon>
        <taxon>Mytilus</taxon>
    </lineage>
</organism>
<feature type="transmembrane region" description="Helical" evidence="5">
    <location>
        <begin position="179"/>
        <end position="207"/>
    </location>
</feature>
<name>A0A6J8BSL4_MYTCO</name>
<feature type="transmembrane region" description="Helical" evidence="5">
    <location>
        <begin position="139"/>
        <end position="159"/>
    </location>
</feature>